<evidence type="ECO:0000256" key="13">
    <source>
        <dbReference type="ARBA" id="ARBA00049902"/>
    </source>
</evidence>
<evidence type="ECO:0000256" key="7">
    <source>
        <dbReference type="ARBA" id="ARBA00022801"/>
    </source>
</evidence>
<keyword evidence="5" id="KW-0328">Glycosyltransferase</keyword>
<evidence type="ECO:0000256" key="3">
    <source>
        <dbReference type="ARBA" id="ARBA00022645"/>
    </source>
</evidence>
<feature type="domain" description="Glycosyl transferase family 51" evidence="16">
    <location>
        <begin position="81"/>
        <end position="269"/>
    </location>
</feature>
<evidence type="ECO:0000256" key="4">
    <source>
        <dbReference type="ARBA" id="ARBA00022670"/>
    </source>
</evidence>
<comment type="catalytic activity">
    <reaction evidence="12">
        <text>Preferential cleavage: (Ac)2-L-Lys-D-Ala-|-D-Ala. Also transpeptidation of peptidyl-alanyl moieties that are N-acyl substituents of D-alanine.</text>
        <dbReference type="EC" id="3.4.16.4"/>
    </reaction>
</comment>
<evidence type="ECO:0000259" key="16">
    <source>
        <dbReference type="Pfam" id="PF00912"/>
    </source>
</evidence>
<dbReference type="Gene3D" id="1.10.3810.10">
    <property type="entry name" value="Biosynthetic peptidoglycan transglycosylase-like"/>
    <property type="match status" value="1"/>
</dbReference>
<keyword evidence="10" id="KW-0511">Multifunctional enzyme</keyword>
<keyword evidence="18" id="KW-1185">Reference proteome</keyword>
<comment type="similarity">
    <text evidence="1">In the C-terminal section; belongs to the transpeptidase family.</text>
</comment>
<dbReference type="Gene3D" id="3.40.710.10">
    <property type="entry name" value="DD-peptidase/beta-lactamase superfamily"/>
    <property type="match status" value="1"/>
</dbReference>
<organism evidence="17 18">
    <name type="scientific">Isoptericola jiangsuensis</name>
    <dbReference type="NCBI Taxonomy" id="548579"/>
    <lineage>
        <taxon>Bacteria</taxon>
        <taxon>Bacillati</taxon>
        <taxon>Actinomycetota</taxon>
        <taxon>Actinomycetes</taxon>
        <taxon>Micrococcales</taxon>
        <taxon>Promicromonosporaceae</taxon>
        <taxon>Isoptericola</taxon>
    </lineage>
</organism>
<dbReference type="GO" id="GO:0009252">
    <property type="term" value="P:peptidoglycan biosynthetic process"/>
    <property type="evidence" value="ECO:0007669"/>
    <property type="project" value="UniProtKB-KW"/>
</dbReference>
<keyword evidence="6" id="KW-0808">Transferase</keyword>
<dbReference type="InterPro" id="IPR036950">
    <property type="entry name" value="PBP_transglycosylase"/>
</dbReference>
<dbReference type="Proteomes" id="UP000224130">
    <property type="component" value="Unassembled WGS sequence"/>
</dbReference>
<dbReference type="EMBL" id="PDJJ01000001">
    <property type="protein sequence ID" value="PFG44461.1"/>
    <property type="molecule type" value="Genomic_DNA"/>
</dbReference>
<evidence type="ECO:0000313" key="18">
    <source>
        <dbReference type="Proteomes" id="UP000224130"/>
    </source>
</evidence>
<dbReference type="GO" id="GO:0008658">
    <property type="term" value="F:penicillin binding"/>
    <property type="evidence" value="ECO:0007669"/>
    <property type="project" value="InterPro"/>
</dbReference>
<evidence type="ECO:0000256" key="11">
    <source>
        <dbReference type="ARBA" id="ARBA00023316"/>
    </source>
</evidence>
<dbReference type="GO" id="GO:0008360">
    <property type="term" value="P:regulation of cell shape"/>
    <property type="evidence" value="ECO:0007669"/>
    <property type="project" value="UniProtKB-KW"/>
</dbReference>
<feature type="region of interest" description="Disordered" evidence="14">
    <location>
        <begin position="719"/>
        <end position="783"/>
    </location>
</feature>
<dbReference type="InterPro" id="IPR023346">
    <property type="entry name" value="Lysozyme-like_dom_sf"/>
</dbReference>
<proteinExistence type="inferred from homology"/>
<feature type="domain" description="Penicillin-binding protein transpeptidase" evidence="15">
    <location>
        <begin position="373"/>
        <end position="685"/>
    </location>
</feature>
<accession>A0A2A9F118</accession>
<dbReference type="InterPro" id="IPR001460">
    <property type="entry name" value="PCN-bd_Tpept"/>
</dbReference>
<dbReference type="PANTHER" id="PTHR32282:SF33">
    <property type="entry name" value="PEPTIDOGLYCAN GLYCOSYLTRANSFERASE"/>
    <property type="match status" value="1"/>
</dbReference>
<keyword evidence="4" id="KW-0645">Protease</keyword>
<evidence type="ECO:0000256" key="9">
    <source>
        <dbReference type="ARBA" id="ARBA00022984"/>
    </source>
</evidence>
<dbReference type="AlphaFoldDB" id="A0A2A9F118"/>
<feature type="compositionally biased region" description="Acidic residues" evidence="14">
    <location>
        <begin position="735"/>
        <end position="747"/>
    </location>
</feature>
<protein>
    <submittedName>
        <fullName evidence="17">Membrane peptidoglycan carboxypeptidase</fullName>
    </submittedName>
</protein>
<dbReference type="FunFam" id="1.10.3810.10:FF:000001">
    <property type="entry name" value="Penicillin-binding protein 1A"/>
    <property type="match status" value="1"/>
</dbReference>
<dbReference type="RefSeq" id="WP_098464657.1">
    <property type="nucleotide sequence ID" value="NZ_PDJJ01000001.1"/>
</dbReference>
<dbReference type="Pfam" id="PF00912">
    <property type="entry name" value="Transgly"/>
    <property type="match status" value="1"/>
</dbReference>
<evidence type="ECO:0000256" key="2">
    <source>
        <dbReference type="ARBA" id="ARBA00007739"/>
    </source>
</evidence>
<dbReference type="InterPro" id="IPR050396">
    <property type="entry name" value="Glycosyltr_51/Transpeptidase"/>
</dbReference>
<dbReference type="PANTHER" id="PTHR32282">
    <property type="entry name" value="BINDING PROTEIN TRANSPEPTIDASE, PUTATIVE-RELATED"/>
    <property type="match status" value="1"/>
</dbReference>
<keyword evidence="11" id="KW-0961">Cell wall biogenesis/degradation</keyword>
<evidence type="ECO:0000256" key="12">
    <source>
        <dbReference type="ARBA" id="ARBA00034000"/>
    </source>
</evidence>
<evidence type="ECO:0000256" key="5">
    <source>
        <dbReference type="ARBA" id="ARBA00022676"/>
    </source>
</evidence>
<dbReference type="Pfam" id="PF00905">
    <property type="entry name" value="Transpeptidase"/>
    <property type="match status" value="1"/>
</dbReference>
<reference evidence="17 18" key="1">
    <citation type="submission" date="2017-10" db="EMBL/GenBank/DDBJ databases">
        <title>Sequencing the genomes of 1000 actinobacteria strains.</title>
        <authorList>
            <person name="Klenk H.-P."/>
        </authorList>
    </citation>
    <scope>NUCLEOTIDE SEQUENCE [LARGE SCALE GENOMIC DNA]</scope>
    <source>
        <strain evidence="17 18">DSM 21863</strain>
    </source>
</reference>
<dbReference type="GO" id="GO:0071555">
    <property type="term" value="P:cell wall organization"/>
    <property type="evidence" value="ECO:0007669"/>
    <property type="project" value="UniProtKB-KW"/>
</dbReference>
<sequence>MASPESRRITRTIPATQLVALLLAFVLAAGAGGVLAAGFVIPAVAGANAAADATIEIYDDVPAELEPRPLSQQSRIYASNGRLLATFYYQNRIVVSLDDISEYMQHAVIAIEDERFYEHNGIDARGITRAAVNNLSGDATQGASTITQQYVKNMLIESALQDDDPFAVIDAHEDSLNRKLREAKMAVALEKQMSKEEILQGYLNVAQFGSKSIYGVESASRYYFDKSAADLTPVEAATIAGVTKAPGLFDPTRNPEKAEERRNAVLQNMWKLGYITTDQRDEGQATPIEDTLNVTPTSAGCQSAKQAAFFCDYVIKEVLLDSAFGETRADRQELLYRGGLEIHTTLDWKKQKTAFKTINDAVPEDDDSNLEASIVTVEPGSGEILAMAQNVPYSGTKEADKASRDTTVNYNADYLHGASGGLQPGSNFKPVVLAEWLRSGHTLNDRVSANHNSYTVGNFQTPCVGSLGYDTWDPRNAEGNAGGTMSVLQATYQSVNTAYASMGYQLNLCDLRHTAFEMGFRPTSKSTPTDEAGPLRTTNVKEKDIDVVAPMIVGTQETSPLGIASMYATIASGGTYCKPVAILEVTGPQGESYDVPQADCDKNALATNIANTMVYAMEKVFTDGTARRLGGLADGRPVAGKTGTSQVAAQTWFTGFTPQLATSVWVGSIESQTEDHTNGMWVNGEYFDPLYGSSVAAPAWKVYMDQIIQGMPVKDFGEPDPALIGAVSTPTPADDGSDDDDSGDGDSGDSGSDGGDSGNQGGGNGGGPGNGGGRGNGNGGSDD</sequence>
<gene>
    <name evidence="17" type="ORF">ATJ88_3185</name>
</gene>
<dbReference type="InterPro" id="IPR012338">
    <property type="entry name" value="Beta-lactam/transpept-like"/>
</dbReference>
<evidence type="ECO:0000256" key="8">
    <source>
        <dbReference type="ARBA" id="ARBA00022960"/>
    </source>
</evidence>
<evidence type="ECO:0000256" key="1">
    <source>
        <dbReference type="ARBA" id="ARBA00007090"/>
    </source>
</evidence>
<keyword evidence="7" id="KW-0378">Hydrolase</keyword>
<dbReference type="GO" id="GO:0009002">
    <property type="term" value="F:serine-type D-Ala-D-Ala carboxypeptidase activity"/>
    <property type="evidence" value="ECO:0007669"/>
    <property type="project" value="UniProtKB-EC"/>
</dbReference>
<dbReference type="InterPro" id="IPR001264">
    <property type="entry name" value="Glyco_trans_51"/>
</dbReference>
<keyword evidence="9" id="KW-0573">Peptidoglycan synthesis</keyword>
<evidence type="ECO:0000256" key="14">
    <source>
        <dbReference type="SAM" id="MobiDB-lite"/>
    </source>
</evidence>
<dbReference type="SUPFAM" id="SSF53955">
    <property type="entry name" value="Lysozyme-like"/>
    <property type="match status" value="1"/>
</dbReference>
<comment type="catalytic activity">
    <reaction evidence="13">
        <text>[GlcNAc-(1-&gt;4)-Mur2Ac(oyl-L-Ala-gamma-D-Glu-L-Lys-D-Ala-D-Ala)](n)-di-trans,octa-cis-undecaprenyl diphosphate + beta-D-GlcNAc-(1-&gt;4)-Mur2Ac(oyl-L-Ala-gamma-D-Glu-L-Lys-D-Ala-D-Ala)-di-trans,octa-cis-undecaprenyl diphosphate = [GlcNAc-(1-&gt;4)-Mur2Ac(oyl-L-Ala-gamma-D-Glu-L-Lys-D-Ala-D-Ala)](n+1)-di-trans,octa-cis-undecaprenyl diphosphate + di-trans,octa-cis-undecaprenyl diphosphate + H(+)</text>
        <dbReference type="Rhea" id="RHEA:23708"/>
        <dbReference type="Rhea" id="RHEA-COMP:9602"/>
        <dbReference type="Rhea" id="RHEA-COMP:9603"/>
        <dbReference type="ChEBI" id="CHEBI:15378"/>
        <dbReference type="ChEBI" id="CHEBI:58405"/>
        <dbReference type="ChEBI" id="CHEBI:60033"/>
        <dbReference type="ChEBI" id="CHEBI:78435"/>
        <dbReference type="EC" id="2.4.99.28"/>
    </reaction>
</comment>
<keyword evidence="8" id="KW-0133">Cell shape</keyword>
<name>A0A2A9F118_9MICO</name>
<comment type="similarity">
    <text evidence="2">In the N-terminal section; belongs to the glycosyltransferase 51 family.</text>
</comment>
<dbReference type="SUPFAM" id="SSF56601">
    <property type="entry name" value="beta-lactamase/transpeptidase-like"/>
    <property type="match status" value="1"/>
</dbReference>
<evidence type="ECO:0000313" key="17">
    <source>
        <dbReference type="EMBL" id="PFG44461.1"/>
    </source>
</evidence>
<dbReference type="OrthoDB" id="9766909at2"/>
<keyword evidence="3 17" id="KW-0121">Carboxypeptidase</keyword>
<comment type="caution">
    <text evidence="17">The sequence shown here is derived from an EMBL/GenBank/DDBJ whole genome shotgun (WGS) entry which is preliminary data.</text>
</comment>
<evidence type="ECO:0000259" key="15">
    <source>
        <dbReference type="Pfam" id="PF00905"/>
    </source>
</evidence>
<dbReference type="GO" id="GO:0008955">
    <property type="term" value="F:peptidoglycan glycosyltransferase activity"/>
    <property type="evidence" value="ECO:0007669"/>
    <property type="project" value="UniProtKB-EC"/>
</dbReference>
<evidence type="ECO:0000256" key="6">
    <source>
        <dbReference type="ARBA" id="ARBA00022679"/>
    </source>
</evidence>
<evidence type="ECO:0000256" key="10">
    <source>
        <dbReference type="ARBA" id="ARBA00023268"/>
    </source>
</evidence>
<dbReference type="GO" id="GO:0030288">
    <property type="term" value="C:outer membrane-bounded periplasmic space"/>
    <property type="evidence" value="ECO:0007669"/>
    <property type="project" value="TreeGrafter"/>
</dbReference>
<dbReference type="GO" id="GO:0006508">
    <property type="term" value="P:proteolysis"/>
    <property type="evidence" value="ECO:0007669"/>
    <property type="project" value="UniProtKB-KW"/>
</dbReference>
<feature type="compositionally biased region" description="Gly residues" evidence="14">
    <location>
        <begin position="751"/>
        <end position="783"/>
    </location>
</feature>